<comment type="caution">
    <text evidence="2">The sequence shown here is derived from an EMBL/GenBank/DDBJ whole genome shotgun (WGS) entry which is preliminary data.</text>
</comment>
<organism evidence="2 3">
    <name type="scientific">Pseudomonas fluorescens</name>
    <dbReference type="NCBI Taxonomy" id="294"/>
    <lineage>
        <taxon>Bacteria</taxon>
        <taxon>Pseudomonadati</taxon>
        <taxon>Pseudomonadota</taxon>
        <taxon>Gammaproteobacteria</taxon>
        <taxon>Pseudomonadales</taxon>
        <taxon>Pseudomonadaceae</taxon>
        <taxon>Pseudomonas</taxon>
    </lineage>
</organism>
<evidence type="ECO:0000256" key="1">
    <source>
        <dbReference type="SAM" id="MobiDB-lite"/>
    </source>
</evidence>
<feature type="region of interest" description="Disordered" evidence="1">
    <location>
        <begin position="186"/>
        <end position="207"/>
    </location>
</feature>
<dbReference type="EMBL" id="CABVIJ010000053">
    <property type="protein sequence ID" value="VVP48613.1"/>
    <property type="molecule type" value="Genomic_DNA"/>
</dbReference>
<proteinExistence type="predicted"/>
<dbReference type="AntiFam" id="ANF00201">
    <property type="entry name" value="Shadow ORF (opposite gacS)"/>
</dbReference>
<sequence>MSGGGENRQGVLQQVAQVERNVVEHQFAGLDFREVENLVDDPEQAVGGLFDGAQIVELARGQFAFLQQVGEAENAVERRADLVAHVGEEFGLDPARLQRLFTRQIEFDVLDLDGFEVLAHVLSGLIDAVLQFFLGVLQGAGHAVDARRQFVQFLTAERWQTGFQVTVLELRDGLFDLAQRPIDGAAHAQREQRRTGEACGDQQQAGKQAAIPAQQHAVVRQLEFNPAEQAVGFFRDQFAGEVAVLAEDRHQVTGRVIAAASLQMRAVAARRLIEHGRASVGQWRAIRREKGHRAHVRLFEGLSGNAFEQFAVAVAHCWRYQWCQLLGDHFAMLEQLGLQVGLLRPGEITTQHQRHQAGRRDL</sequence>
<name>A0ABD7VNF5_PSEFL</name>
<dbReference type="Proteomes" id="UP000325779">
    <property type="component" value="Unassembled WGS sequence"/>
</dbReference>
<accession>A0ABD7VNF5</accession>
<gene>
    <name evidence="2" type="ORF">PS732_05293</name>
</gene>
<protein>
    <submittedName>
        <fullName evidence="2">Uncharacterized protein</fullName>
    </submittedName>
</protein>
<evidence type="ECO:0000313" key="3">
    <source>
        <dbReference type="Proteomes" id="UP000325779"/>
    </source>
</evidence>
<reference evidence="2 3" key="1">
    <citation type="submission" date="2019-09" db="EMBL/GenBank/DDBJ databases">
        <authorList>
            <person name="Chandra G."/>
            <person name="Truman W A."/>
        </authorList>
    </citation>
    <scope>NUCLEOTIDE SEQUENCE [LARGE SCALE GENOMIC DNA]</scope>
    <source>
        <strain evidence="2">PS732</strain>
    </source>
</reference>
<dbReference type="AlphaFoldDB" id="A0ABD7VNF5"/>
<evidence type="ECO:0000313" key="2">
    <source>
        <dbReference type="EMBL" id="VVP48613.1"/>
    </source>
</evidence>